<evidence type="ECO:0000313" key="1">
    <source>
        <dbReference type="EMBL" id="KAK7073062.1"/>
    </source>
</evidence>
<gene>
    <name evidence="1" type="ORF">SK128_022416</name>
</gene>
<dbReference type="EMBL" id="JAXCGZ010013263">
    <property type="protein sequence ID" value="KAK7073062.1"/>
    <property type="molecule type" value="Genomic_DNA"/>
</dbReference>
<dbReference type="Proteomes" id="UP001381693">
    <property type="component" value="Unassembled WGS sequence"/>
</dbReference>
<comment type="caution">
    <text evidence="1">The sequence shown here is derived from an EMBL/GenBank/DDBJ whole genome shotgun (WGS) entry which is preliminary data.</text>
</comment>
<organism evidence="1 2">
    <name type="scientific">Halocaridina rubra</name>
    <name type="common">Hawaiian red shrimp</name>
    <dbReference type="NCBI Taxonomy" id="373956"/>
    <lineage>
        <taxon>Eukaryota</taxon>
        <taxon>Metazoa</taxon>
        <taxon>Ecdysozoa</taxon>
        <taxon>Arthropoda</taxon>
        <taxon>Crustacea</taxon>
        <taxon>Multicrustacea</taxon>
        <taxon>Malacostraca</taxon>
        <taxon>Eumalacostraca</taxon>
        <taxon>Eucarida</taxon>
        <taxon>Decapoda</taxon>
        <taxon>Pleocyemata</taxon>
        <taxon>Caridea</taxon>
        <taxon>Atyoidea</taxon>
        <taxon>Atyidae</taxon>
        <taxon>Halocaridina</taxon>
    </lineage>
</organism>
<keyword evidence="2" id="KW-1185">Reference proteome</keyword>
<evidence type="ECO:0000313" key="2">
    <source>
        <dbReference type="Proteomes" id="UP001381693"/>
    </source>
</evidence>
<proteinExistence type="predicted"/>
<accession>A0AAN8WVR7</accession>
<protein>
    <submittedName>
        <fullName evidence="1">Uncharacterized protein</fullName>
    </submittedName>
</protein>
<sequence length="358" mass="39441">MKKLVERGLVKGDTLQTLASNFEESGPGSMARGRMLVEALMNTSNSKTVPSSLVRYLPSSSLRSFTAADVKDYIKNAEGKGWQLDDAQKAALLTPLGAGDFSSLPPSLKSALPTSSLDSLNSAQLQEFARGLPANSPANLKISSTTFSQLRNVTLANVRSNVRALPIMSSFDANRINEREIVDVLAEFSKAEEPPSMDVCRNLKNKMIQYSMIELDPDSPTEVAQMMTVGEAENTPPCVLGALGRDAYENLRPEVKTVIMQNMGKADNSMSIPRQMRQFILQEGLRPLGRMNMIRGDLLNDLDRSIVDLSPEQIRMIEPTEALNFLMKMEMAFRSHNKPCLDGGQRREIGAMLERVKG</sequence>
<dbReference type="AlphaFoldDB" id="A0AAN8WVR7"/>
<reference evidence="1 2" key="1">
    <citation type="submission" date="2023-11" db="EMBL/GenBank/DDBJ databases">
        <title>Halocaridina rubra genome assembly.</title>
        <authorList>
            <person name="Smith C."/>
        </authorList>
    </citation>
    <scope>NUCLEOTIDE SEQUENCE [LARGE SCALE GENOMIC DNA]</scope>
    <source>
        <strain evidence="1">EP-1</strain>
        <tissue evidence="1">Whole</tissue>
    </source>
</reference>
<name>A0AAN8WVR7_HALRR</name>